<comment type="caution">
    <text evidence="2">The sequence shown here is derived from an EMBL/GenBank/DDBJ whole genome shotgun (WGS) entry which is preliminary data.</text>
</comment>
<accession>A0AAE0KBZ8</accession>
<organism evidence="2 3">
    <name type="scientific">Lasiosphaeria ovina</name>
    <dbReference type="NCBI Taxonomy" id="92902"/>
    <lineage>
        <taxon>Eukaryota</taxon>
        <taxon>Fungi</taxon>
        <taxon>Dikarya</taxon>
        <taxon>Ascomycota</taxon>
        <taxon>Pezizomycotina</taxon>
        <taxon>Sordariomycetes</taxon>
        <taxon>Sordariomycetidae</taxon>
        <taxon>Sordariales</taxon>
        <taxon>Lasiosphaeriaceae</taxon>
        <taxon>Lasiosphaeria</taxon>
    </lineage>
</organism>
<feature type="signal peptide" evidence="1">
    <location>
        <begin position="1"/>
        <end position="21"/>
    </location>
</feature>
<evidence type="ECO:0000256" key="1">
    <source>
        <dbReference type="SAM" id="SignalP"/>
    </source>
</evidence>
<reference evidence="2" key="2">
    <citation type="submission" date="2023-06" db="EMBL/GenBank/DDBJ databases">
        <authorList>
            <consortium name="Lawrence Berkeley National Laboratory"/>
            <person name="Haridas S."/>
            <person name="Hensen N."/>
            <person name="Bonometti L."/>
            <person name="Westerberg I."/>
            <person name="Brannstrom I.O."/>
            <person name="Guillou S."/>
            <person name="Cros-Aarteil S."/>
            <person name="Calhoun S."/>
            <person name="Kuo A."/>
            <person name="Mondo S."/>
            <person name="Pangilinan J."/>
            <person name="Riley R."/>
            <person name="Labutti K."/>
            <person name="Andreopoulos B."/>
            <person name="Lipzen A."/>
            <person name="Chen C."/>
            <person name="Yanf M."/>
            <person name="Daum C."/>
            <person name="Ng V."/>
            <person name="Clum A."/>
            <person name="Steindorff A."/>
            <person name="Ohm R."/>
            <person name="Martin F."/>
            <person name="Silar P."/>
            <person name="Natvig D."/>
            <person name="Lalanne C."/>
            <person name="Gautier V."/>
            <person name="Ament-Velasquez S.L."/>
            <person name="Kruys A."/>
            <person name="Hutchinson M.I."/>
            <person name="Powell A.J."/>
            <person name="Barry K."/>
            <person name="Miller A.N."/>
            <person name="Grigoriev I.V."/>
            <person name="Debuchy R."/>
            <person name="Gladieux P."/>
            <person name="Thoren M.H."/>
            <person name="Johannesson H."/>
        </authorList>
    </citation>
    <scope>NUCLEOTIDE SEQUENCE</scope>
    <source>
        <strain evidence="2">CBS 958.72</strain>
    </source>
</reference>
<keyword evidence="3" id="KW-1185">Reference proteome</keyword>
<proteinExistence type="predicted"/>
<feature type="chain" id="PRO_5042061571" description="Secreted protein" evidence="1">
    <location>
        <begin position="22"/>
        <end position="115"/>
    </location>
</feature>
<reference evidence="2" key="1">
    <citation type="journal article" date="2023" name="Mol. Phylogenet. Evol.">
        <title>Genome-scale phylogeny and comparative genomics of the fungal order Sordariales.</title>
        <authorList>
            <person name="Hensen N."/>
            <person name="Bonometti L."/>
            <person name="Westerberg I."/>
            <person name="Brannstrom I.O."/>
            <person name="Guillou S."/>
            <person name="Cros-Aarteil S."/>
            <person name="Calhoun S."/>
            <person name="Haridas S."/>
            <person name="Kuo A."/>
            <person name="Mondo S."/>
            <person name="Pangilinan J."/>
            <person name="Riley R."/>
            <person name="LaButti K."/>
            <person name="Andreopoulos B."/>
            <person name="Lipzen A."/>
            <person name="Chen C."/>
            <person name="Yan M."/>
            <person name="Daum C."/>
            <person name="Ng V."/>
            <person name="Clum A."/>
            <person name="Steindorff A."/>
            <person name="Ohm R.A."/>
            <person name="Martin F."/>
            <person name="Silar P."/>
            <person name="Natvig D.O."/>
            <person name="Lalanne C."/>
            <person name="Gautier V."/>
            <person name="Ament-Velasquez S.L."/>
            <person name="Kruys A."/>
            <person name="Hutchinson M.I."/>
            <person name="Powell A.J."/>
            <person name="Barry K."/>
            <person name="Miller A.N."/>
            <person name="Grigoriev I.V."/>
            <person name="Debuchy R."/>
            <person name="Gladieux P."/>
            <person name="Hiltunen Thoren M."/>
            <person name="Johannesson H."/>
        </authorList>
    </citation>
    <scope>NUCLEOTIDE SEQUENCE</scope>
    <source>
        <strain evidence="2">CBS 958.72</strain>
    </source>
</reference>
<sequence>MTWGPCGWGWWVLSTVIALVAKILGPERVAARSAVFPLHGCLERSESTADVGTKLLEAHLPTAGVRCQASHHRRSHHSSSECAVLPSANITGQRVRLTRKRPVHQAAKHYIQGKT</sequence>
<keyword evidence="1" id="KW-0732">Signal</keyword>
<dbReference type="Proteomes" id="UP001287356">
    <property type="component" value="Unassembled WGS sequence"/>
</dbReference>
<dbReference type="AlphaFoldDB" id="A0AAE0KBZ8"/>
<gene>
    <name evidence="2" type="ORF">B0T24DRAFT_622746</name>
</gene>
<evidence type="ECO:0000313" key="2">
    <source>
        <dbReference type="EMBL" id="KAK3373307.1"/>
    </source>
</evidence>
<dbReference type="EMBL" id="JAULSN010000004">
    <property type="protein sequence ID" value="KAK3373307.1"/>
    <property type="molecule type" value="Genomic_DNA"/>
</dbReference>
<protein>
    <recommendedName>
        <fullName evidence="4">Secreted protein</fullName>
    </recommendedName>
</protein>
<name>A0AAE0KBZ8_9PEZI</name>
<evidence type="ECO:0008006" key="4">
    <source>
        <dbReference type="Google" id="ProtNLM"/>
    </source>
</evidence>
<evidence type="ECO:0000313" key="3">
    <source>
        <dbReference type="Proteomes" id="UP001287356"/>
    </source>
</evidence>